<dbReference type="InterPro" id="IPR008928">
    <property type="entry name" value="6-hairpin_glycosidase_sf"/>
</dbReference>
<dbReference type="RefSeq" id="XP_024081621.1">
    <property type="nucleotide sequence ID" value="XM_024225853.1"/>
</dbReference>
<dbReference type="EC" id="3.2.1.28" evidence="3 7"/>
<feature type="signal peptide" evidence="9">
    <location>
        <begin position="1"/>
        <end position="24"/>
    </location>
</feature>
<dbReference type="OMA" id="RYWDASD"/>
<dbReference type="InterPro" id="IPR012341">
    <property type="entry name" value="6hp_glycosidase-like_sf"/>
</dbReference>
<keyword evidence="9" id="KW-0732">Signal</keyword>
<dbReference type="InterPro" id="IPR001661">
    <property type="entry name" value="Glyco_hydro_37"/>
</dbReference>
<evidence type="ECO:0000313" key="10">
    <source>
        <dbReference type="EnsemblMetazoa" id="XP_014241434.1"/>
    </source>
</evidence>
<evidence type="ECO:0000256" key="6">
    <source>
        <dbReference type="ARBA" id="ARBA00023295"/>
    </source>
</evidence>
<dbReference type="GO" id="GO:0005993">
    <property type="term" value="P:trehalose catabolic process"/>
    <property type="evidence" value="ECO:0007669"/>
    <property type="project" value="TreeGrafter"/>
</dbReference>
<dbReference type="EnsemblMetazoa" id="XM_024225853.1">
    <property type="protein sequence ID" value="XP_024081621.1"/>
    <property type="gene ID" value="LOC106662130"/>
</dbReference>
<dbReference type="PANTHER" id="PTHR23403">
    <property type="entry name" value="TREHALASE"/>
    <property type="match status" value="1"/>
</dbReference>
<dbReference type="EnsemblMetazoa" id="XM_014385948.2">
    <property type="protein sequence ID" value="XP_014241434.1"/>
    <property type="gene ID" value="LOC106662130"/>
</dbReference>
<dbReference type="GO" id="GO:0004555">
    <property type="term" value="F:alpha,alpha-trehalase activity"/>
    <property type="evidence" value="ECO:0007669"/>
    <property type="project" value="UniProtKB-EC"/>
</dbReference>
<keyword evidence="8" id="KW-0472">Membrane</keyword>
<reference evidence="10" key="1">
    <citation type="submission" date="2022-01" db="UniProtKB">
        <authorList>
            <consortium name="EnsemblMetazoa"/>
        </authorList>
    </citation>
    <scope>IDENTIFICATION</scope>
</reference>
<keyword evidence="8" id="KW-0812">Transmembrane</keyword>
<evidence type="ECO:0000256" key="7">
    <source>
        <dbReference type="RuleBase" id="RU361180"/>
    </source>
</evidence>
<proteinExistence type="inferred from homology"/>
<evidence type="ECO:0000256" key="5">
    <source>
        <dbReference type="ARBA" id="ARBA00022801"/>
    </source>
</evidence>
<dbReference type="Proteomes" id="UP000494040">
    <property type="component" value="Unassembled WGS sequence"/>
</dbReference>
<dbReference type="OrthoDB" id="3542292at2759"/>
<organism evidence="10 11">
    <name type="scientific">Cimex lectularius</name>
    <name type="common">Bed bug</name>
    <name type="synonym">Acanthia lectularia</name>
    <dbReference type="NCBI Taxonomy" id="79782"/>
    <lineage>
        <taxon>Eukaryota</taxon>
        <taxon>Metazoa</taxon>
        <taxon>Ecdysozoa</taxon>
        <taxon>Arthropoda</taxon>
        <taxon>Hexapoda</taxon>
        <taxon>Insecta</taxon>
        <taxon>Pterygota</taxon>
        <taxon>Neoptera</taxon>
        <taxon>Paraneoptera</taxon>
        <taxon>Hemiptera</taxon>
        <taxon>Heteroptera</taxon>
        <taxon>Panheteroptera</taxon>
        <taxon>Cimicomorpha</taxon>
        <taxon>Cimicidae</taxon>
        <taxon>Cimex</taxon>
    </lineage>
</organism>
<protein>
    <recommendedName>
        <fullName evidence="4 7">Trehalase</fullName>
        <ecNumber evidence="3 7">3.2.1.28</ecNumber>
    </recommendedName>
    <alternativeName>
        <fullName evidence="7">Alpha-trehalose glucohydrolase</fullName>
    </alternativeName>
</protein>
<dbReference type="PROSITE" id="PS00927">
    <property type="entry name" value="TREHALASE_1"/>
    <property type="match status" value="1"/>
</dbReference>
<keyword evidence="8" id="KW-1133">Transmembrane helix</keyword>
<keyword evidence="11" id="KW-1185">Reference proteome</keyword>
<keyword evidence="6 7" id="KW-0326">Glycosidase</keyword>
<feature type="chain" id="PRO_5035141642" description="Trehalase" evidence="9">
    <location>
        <begin position="25"/>
        <end position="620"/>
    </location>
</feature>
<sequence length="620" mass="71081">MKWPVPREAMKTVFFLLITAAAYASNGPPCENDIYCYGDILHTVQINEIFKDSKSFVDMKIKTSPEEVKSNFRKLMEATKGVPPVEDIKKYVNDNFEPPGSEFVEWSPADWKEYPRFLDTVNDADLRKWGFDLNQIWKSLGRKITENVRENSQLYSIIYLPYPFIIPGGRFREVYYWDSYWVIRGLLESEMYSTVRGMLSNFVHLIKTVGLIPNGGRIYYVNRSQPPLFIPMVETYFATTKDLTFIKEHIGEMEKEFDFWMTNRTVRFEKDGVVYKMATYNDFSDGPRPESYKEDYNLAKSIQDEDDKNKFYSHLKACAETGWDFSTRWFVTNGTDDGSLLDSKAKSIVPVDLNSILYKNADILADFHHILGNWDKEAQYRKIAAEWLTAVTKVLWNEQTGAWLDYDIKNGLKRDFFYPTNVAPLWTNCYEPEKKDYYVSRVVKYLKKIDYPGGIPTTLKHSGEQWDYPNAWPPLQHMVITGLEQTGDKEAQELAFSLAEKWVLNNYKAFNDSGHMYEKYDSVVVGKGGGGGEYEVQLGFGWSNGVIMDLLSMYGHRLSASPEEAKAGAVSLALSTAHIAPLITLVLAQTTLAAGCVAAILYAKKILPRPTGYLYTRIPD</sequence>
<evidence type="ECO:0000256" key="1">
    <source>
        <dbReference type="ARBA" id="ARBA00001576"/>
    </source>
</evidence>
<evidence type="ECO:0000256" key="3">
    <source>
        <dbReference type="ARBA" id="ARBA00012757"/>
    </source>
</evidence>
<evidence type="ECO:0000256" key="9">
    <source>
        <dbReference type="SAM" id="SignalP"/>
    </source>
</evidence>
<dbReference type="PROSITE" id="PS00928">
    <property type="entry name" value="TREHALASE_2"/>
    <property type="match status" value="1"/>
</dbReference>
<dbReference type="Gene3D" id="1.50.10.10">
    <property type="match status" value="1"/>
</dbReference>
<evidence type="ECO:0000256" key="2">
    <source>
        <dbReference type="ARBA" id="ARBA00005615"/>
    </source>
</evidence>
<name>A0A8I6RA99_CIMLE</name>
<evidence type="ECO:0000313" key="11">
    <source>
        <dbReference type="Proteomes" id="UP000494040"/>
    </source>
</evidence>
<dbReference type="KEGG" id="clec:106662130"/>
<dbReference type="SUPFAM" id="SSF48208">
    <property type="entry name" value="Six-hairpin glycosidases"/>
    <property type="match status" value="1"/>
</dbReference>
<dbReference type="Pfam" id="PF01204">
    <property type="entry name" value="Trehalase"/>
    <property type="match status" value="1"/>
</dbReference>
<accession>A0A8I6RA99</accession>
<dbReference type="PRINTS" id="PR00744">
    <property type="entry name" value="GLHYDRLASE37"/>
</dbReference>
<comment type="similarity">
    <text evidence="2 7">Belongs to the glycosyl hydrolase 37 family.</text>
</comment>
<dbReference type="InterPro" id="IPR018232">
    <property type="entry name" value="Glyco_hydro_37_CS"/>
</dbReference>
<evidence type="ECO:0000256" key="4">
    <source>
        <dbReference type="ARBA" id="ARBA00019905"/>
    </source>
</evidence>
<keyword evidence="5 7" id="KW-0378">Hydrolase</keyword>
<dbReference type="GeneID" id="106662130"/>
<evidence type="ECO:0000256" key="8">
    <source>
        <dbReference type="SAM" id="Phobius"/>
    </source>
</evidence>
<dbReference type="PANTHER" id="PTHR23403:SF1">
    <property type="entry name" value="TREHALASE"/>
    <property type="match status" value="1"/>
</dbReference>
<dbReference type="AlphaFoldDB" id="A0A8I6RA99"/>
<comment type="catalytic activity">
    <reaction evidence="1 7">
        <text>alpha,alpha-trehalose + H2O = alpha-D-glucose + beta-D-glucose</text>
        <dbReference type="Rhea" id="RHEA:32675"/>
        <dbReference type="ChEBI" id="CHEBI:15377"/>
        <dbReference type="ChEBI" id="CHEBI:15903"/>
        <dbReference type="ChEBI" id="CHEBI:16551"/>
        <dbReference type="ChEBI" id="CHEBI:17925"/>
        <dbReference type="EC" id="3.2.1.28"/>
    </reaction>
</comment>
<feature type="transmembrane region" description="Helical" evidence="8">
    <location>
        <begin position="579"/>
        <end position="603"/>
    </location>
</feature>
<dbReference type="RefSeq" id="XP_014241434.1">
    <property type="nucleotide sequence ID" value="XM_014385948.2"/>
</dbReference>